<evidence type="ECO:0000256" key="1">
    <source>
        <dbReference type="ARBA" id="ARBA00004370"/>
    </source>
</evidence>
<sequence>NRASGLLLHKMNQLANSRNGSGGNATAPPIFISVPVGNVGMQTFCAVFIPIVCGLGIIGNSLAFILLKESASRVSSHFYLCCLAVADSVTLVSIMMSIWLGVIMQGYYYVIGQFTADNWVRVATGICWFTQFRVYLSFLCRMVSVWLVVVLSIERCISVLSPLKWGTRLCTVRNGVKAVVALVLVSSLLNIYVIIGFERKQVGKQHRCVPNDFFIIGRLAGKAVLSVVPWIIICIANGLLVAVLRRRNRRATSGGLSNRQERQEMSITVRLLAVSVAFLLFTLPITVMSAIHSYHEIIDSTEHKGGVLANLWLLAFAMFTCNFGCNFLLYCFTGQNFRRAAAALLACRVERMKRLRDRLDRSGSQTASGGGTSSGVAGVTVSGSEVPVGRSDSGNSRTVVTYLSASPATSAAGSGCCARRRVFEPISAIQCCFLLRNVVRCFTLLCFFCSQTVLCFCSVCPY</sequence>
<dbReference type="PROSITE" id="PS00237">
    <property type="entry name" value="G_PROTEIN_RECEP_F1_1"/>
    <property type="match status" value="1"/>
</dbReference>
<keyword evidence="5" id="KW-0297">G-protein coupled receptor</keyword>
<dbReference type="Proteomes" id="UP000215902">
    <property type="component" value="Unassembled WGS sequence"/>
</dbReference>
<dbReference type="AlphaFoldDB" id="A0A267DSY8"/>
<dbReference type="PANTHER" id="PTHR46641">
    <property type="entry name" value="FMRFAMIDE RECEPTOR-RELATED"/>
    <property type="match status" value="1"/>
</dbReference>
<dbReference type="PRINTS" id="PR00237">
    <property type="entry name" value="GPCRRHODOPSN"/>
</dbReference>
<dbReference type="Gene3D" id="1.20.1070.10">
    <property type="entry name" value="Rhodopsin 7-helix transmembrane proteins"/>
    <property type="match status" value="1"/>
</dbReference>
<dbReference type="GO" id="GO:0016020">
    <property type="term" value="C:membrane"/>
    <property type="evidence" value="ECO:0007669"/>
    <property type="project" value="UniProtKB-SubCell"/>
</dbReference>
<feature type="transmembrane region" description="Helical" evidence="7">
    <location>
        <begin position="311"/>
        <end position="332"/>
    </location>
</feature>
<evidence type="ECO:0000256" key="6">
    <source>
        <dbReference type="SAM" id="MobiDB-lite"/>
    </source>
</evidence>
<feature type="transmembrane region" description="Helical" evidence="7">
    <location>
        <begin position="227"/>
        <end position="246"/>
    </location>
</feature>
<dbReference type="PANTHER" id="PTHR46641:SF25">
    <property type="entry name" value="CNMAMIDE RECEPTOR-RELATED"/>
    <property type="match status" value="1"/>
</dbReference>
<dbReference type="PROSITE" id="PS50262">
    <property type="entry name" value="G_PROTEIN_RECEP_F1_2"/>
    <property type="match status" value="1"/>
</dbReference>
<keyword evidence="2 5" id="KW-0812">Transmembrane</keyword>
<accession>A0A267DSY8</accession>
<evidence type="ECO:0000256" key="7">
    <source>
        <dbReference type="SAM" id="Phobius"/>
    </source>
</evidence>
<feature type="transmembrane region" description="Helical" evidence="7">
    <location>
        <begin position="267"/>
        <end position="291"/>
    </location>
</feature>
<feature type="region of interest" description="Disordered" evidence="6">
    <location>
        <begin position="358"/>
        <end position="379"/>
    </location>
</feature>
<dbReference type="InterPro" id="IPR000276">
    <property type="entry name" value="GPCR_Rhodpsn"/>
</dbReference>
<comment type="caution">
    <text evidence="9">The sequence shown here is derived from an EMBL/GenBank/DDBJ whole genome shotgun (WGS) entry which is preliminary data.</text>
</comment>
<evidence type="ECO:0000313" key="9">
    <source>
        <dbReference type="EMBL" id="PAA52286.1"/>
    </source>
</evidence>
<keyword evidence="5" id="KW-0807">Transducer</keyword>
<proteinExistence type="inferred from homology"/>
<evidence type="ECO:0000313" key="10">
    <source>
        <dbReference type="Proteomes" id="UP000215902"/>
    </source>
</evidence>
<keyword evidence="10" id="KW-1185">Reference proteome</keyword>
<comment type="similarity">
    <text evidence="5">Belongs to the G-protein coupled receptor 1 family.</text>
</comment>
<feature type="transmembrane region" description="Helical" evidence="7">
    <location>
        <begin position="78"/>
        <end position="100"/>
    </location>
</feature>
<feature type="transmembrane region" description="Helical" evidence="7">
    <location>
        <begin position="41"/>
        <end position="66"/>
    </location>
</feature>
<protein>
    <recommendedName>
        <fullName evidence="8">G-protein coupled receptors family 1 profile domain-containing protein</fullName>
    </recommendedName>
</protein>
<dbReference type="SUPFAM" id="SSF81321">
    <property type="entry name" value="Family A G protein-coupled receptor-like"/>
    <property type="match status" value="1"/>
</dbReference>
<feature type="domain" description="G-protein coupled receptors family 1 profile" evidence="8">
    <location>
        <begin position="59"/>
        <end position="330"/>
    </location>
</feature>
<reference evidence="9 10" key="1">
    <citation type="submission" date="2017-06" db="EMBL/GenBank/DDBJ databases">
        <title>A platform for efficient transgenesis in Macrostomum lignano, a flatworm model organism for stem cell research.</title>
        <authorList>
            <person name="Berezikov E."/>
        </authorList>
    </citation>
    <scope>NUCLEOTIDE SEQUENCE [LARGE SCALE GENOMIC DNA]</scope>
    <source>
        <strain evidence="9">DV1</strain>
        <tissue evidence="9">Whole organism</tissue>
    </source>
</reference>
<evidence type="ECO:0000256" key="2">
    <source>
        <dbReference type="ARBA" id="ARBA00022692"/>
    </source>
</evidence>
<dbReference type="OrthoDB" id="6241226at2759"/>
<comment type="subcellular location">
    <subcellularLocation>
        <location evidence="1">Membrane</location>
    </subcellularLocation>
</comment>
<gene>
    <name evidence="9" type="ORF">BOX15_Mlig018741g3</name>
</gene>
<keyword evidence="5" id="KW-0675">Receptor</keyword>
<dbReference type="EMBL" id="NIVC01003267">
    <property type="protein sequence ID" value="PAA52286.1"/>
    <property type="molecule type" value="Genomic_DNA"/>
</dbReference>
<dbReference type="Pfam" id="PF00001">
    <property type="entry name" value="7tm_1"/>
    <property type="match status" value="1"/>
</dbReference>
<feature type="transmembrane region" description="Helical" evidence="7">
    <location>
        <begin position="134"/>
        <end position="153"/>
    </location>
</feature>
<evidence type="ECO:0000256" key="5">
    <source>
        <dbReference type="RuleBase" id="RU000688"/>
    </source>
</evidence>
<feature type="non-terminal residue" evidence="9">
    <location>
        <position position="1"/>
    </location>
</feature>
<feature type="transmembrane region" description="Helical" evidence="7">
    <location>
        <begin position="174"/>
        <end position="195"/>
    </location>
</feature>
<dbReference type="InterPro" id="IPR052954">
    <property type="entry name" value="GPCR-Ligand_Int"/>
</dbReference>
<evidence type="ECO:0000256" key="4">
    <source>
        <dbReference type="ARBA" id="ARBA00023136"/>
    </source>
</evidence>
<evidence type="ECO:0000256" key="3">
    <source>
        <dbReference type="ARBA" id="ARBA00022989"/>
    </source>
</evidence>
<dbReference type="GO" id="GO:0004930">
    <property type="term" value="F:G protein-coupled receptor activity"/>
    <property type="evidence" value="ECO:0007669"/>
    <property type="project" value="UniProtKB-KW"/>
</dbReference>
<dbReference type="InterPro" id="IPR017452">
    <property type="entry name" value="GPCR_Rhodpsn_7TM"/>
</dbReference>
<keyword evidence="3 7" id="KW-1133">Transmembrane helix</keyword>
<organism evidence="9 10">
    <name type="scientific">Macrostomum lignano</name>
    <dbReference type="NCBI Taxonomy" id="282301"/>
    <lineage>
        <taxon>Eukaryota</taxon>
        <taxon>Metazoa</taxon>
        <taxon>Spiralia</taxon>
        <taxon>Lophotrochozoa</taxon>
        <taxon>Platyhelminthes</taxon>
        <taxon>Rhabditophora</taxon>
        <taxon>Macrostomorpha</taxon>
        <taxon>Macrostomida</taxon>
        <taxon>Macrostomidae</taxon>
        <taxon>Macrostomum</taxon>
    </lineage>
</organism>
<evidence type="ECO:0000259" key="8">
    <source>
        <dbReference type="PROSITE" id="PS50262"/>
    </source>
</evidence>
<keyword evidence="4 7" id="KW-0472">Membrane</keyword>
<dbReference type="STRING" id="282301.A0A267DSY8"/>
<name>A0A267DSY8_9PLAT</name>